<feature type="signal peptide" evidence="1">
    <location>
        <begin position="1"/>
        <end position="23"/>
    </location>
</feature>
<dbReference type="STRING" id="1195760.SAMN05444281_0989"/>
<keyword evidence="4" id="KW-1185">Reference proteome</keyword>
<reference evidence="4" key="1">
    <citation type="submission" date="2016-11" db="EMBL/GenBank/DDBJ databases">
        <authorList>
            <person name="Varghese N."/>
            <person name="Submissions S."/>
        </authorList>
    </citation>
    <scope>NUCLEOTIDE SEQUENCE [LARGE SCALE GENOMIC DNA]</scope>
    <source>
        <strain evidence="4">DSM 100572</strain>
    </source>
</reference>
<organism evidence="3 4">
    <name type="scientific">Wenyingzhuangia marina</name>
    <dbReference type="NCBI Taxonomy" id="1195760"/>
    <lineage>
        <taxon>Bacteria</taxon>
        <taxon>Pseudomonadati</taxon>
        <taxon>Bacteroidota</taxon>
        <taxon>Flavobacteriia</taxon>
        <taxon>Flavobacteriales</taxon>
        <taxon>Flavobacteriaceae</taxon>
        <taxon>Wenyingzhuangia</taxon>
    </lineage>
</organism>
<feature type="domain" description="Copper-binding protein MbnP-like" evidence="2">
    <location>
        <begin position="41"/>
        <end position="227"/>
    </location>
</feature>
<dbReference type="AlphaFoldDB" id="A0A1M5U2G5"/>
<evidence type="ECO:0000313" key="3">
    <source>
        <dbReference type="EMBL" id="SHH57070.1"/>
    </source>
</evidence>
<dbReference type="Pfam" id="PF20243">
    <property type="entry name" value="MbnP"/>
    <property type="match status" value="1"/>
</dbReference>
<gene>
    <name evidence="3" type="ORF">SAMN05444281_0989</name>
</gene>
<protein>
    <recommendedName>
        <fullName evidence="2">Copper-binding protein MbnP-like domain-containing protein</fullName>
    </recommendedName>
</protein>
<dbReference type="PROSITE" id="PS51257">
    <property type="entry name" value="PROKAR_LIPOPROTEIN"/>
    <property type="match status" value="1"/>
</dbReference>
<evidence type="ECO:0000259" key="2">
    <source>
        <dbReference type="Pfam" id="PF20243"/>
    </source>
</evidence>
<dbReference type="RefSeq" id="WP_073118921.1">
    <property type="nucleotide sequence ID" value="NZ_BMEN01000002.1"/>
</dbReference>
<keyword evidence="1" id="KW-0732">Signal</keyword>
<dbReference type="EMBL" id="FQXQ01000002">
    <property type="protein sequence ID" value="SHH57070.1"/>
    <property type="molecule type" value="Genomic_DNA"/>
</dbReference>
<dbReference type="InterPro" id="IPR046863">
    <property type="entry name" value="MbnP-like_dom"/>
</dbReference>
<dbReference type="OrthoDB" id="1422031at2"/>
<feature type="chain" id="PRO_5012409505" description="Copper-binding protein MbnP-like domain-containing protein" evidence="1">
    <location>
        <begin position="24"/>
        <end position="292"/>
    </location>
</feature>
<accession>A0A1M5U2G5</accession>
<evidence type="ECO:0000313" key="4">
    <source>
        <dbReference type="Proteomes" id="UP000184109"/>
    </source>
</evidence>
<evidence type="ECO:0000256" key="1">
    <source>
        <dbReference type="SAM" id="SignalP"/>
    </source>
</evidence>
<dbReference type="Proteomes" id="UP000184109">
    <property type="component" value="Unassembled WGS sequence"/>
</dbReference>
<sequence>MKTLKSYFLGALAAALLISCSNDDDNNIDQSEGTHVSAVVKFDHSLMIGDLITLKDKENQDQNIELTKFKYLISDVVVTATDDSQYEIPNNIGAQLIDLAHADANGVVKTYLTGVPEGSYKSLTFTVGVSKEVAAGNADAQEKLMELAEADMQWTWNPNSYIFSKIEGANTSTAQAPNNLQIHIGDKGENFIGSRIVNLEFPQTLTVASKISPSVHLIVAIEKIFTPDAPGVSVPFDAVASHGGTDDNATNYADNFANSITLDHLHTNEEAINLEDVEQHDHSEGDEHSHSH</sequence>
<name>A0A1M5U2G5_9FLAO</name>
<proteinExistence type="predicted"/>